<proteinExistence type="predicted"/>
<accession>A0AAJ6YC73</accession>
<keyword evidence="4 5" id="KW-0472">Membrane</keyword>
<sequence length="260" mass="28600">MAMSLDGPFGDFADGDIYFTGNFSCGNFYLPSTIQLFESLGNFGVGLVTIASIICAATVYLAVDACQKIYHQKETTSFKINASTVLSVYPIASFCSLMALALPRSQLLAEALIQVSLTLSFYRLFKLLVEVGRRKASIVPGLMLRVGPCCCWPCLPLPSLEMSEANLFWLRLAVLQFPIVQGLVYCIFLFMSAEAPIFATTYGVFLQPLVIISILLGIYGLTVVTKSLQDIDPESCTDDDNIDAYSYHLSTNTYFHIHAI</sequence>
<keyword evidence="2 5" id="KW-0812">Transmembrane</keyword>
<evidence type="ECO:0000256" key="5">
    <source>
        <dbReference type="SAM" id="Phobius"/>
    </source>
</evidence>
<evidence type="ECO:0000256" key="4">
    <source>
        <dbReference type="ARBA" id="ARBA00023136"/>
    </source>
</evidence>
<evidence type="ECO:0000256" key="2">
    <source>
        <dbReference type="ARBA" id="ARBA00022692"/>
    </source>
</evidence>
<dbReference type="PANTHER" id="PTHR23423">
    <property type="entry name" value="ORGANIC SOLUTE TRANSPORTER-RELATED"/>
    <property type="match status" value="1"/>
</dbReference>
<organism evidence="6 7">
    <name type="scientific">Ceratosolen solmsi marchali</name>
    <dbReference type="NCBI Taxonomy" id="326594"/>
    <lineage>
        <taxon>Eukaryota</taxon>
        <taxon>Metazoa</taxon>
        <taxon>Ecdysozoa</taxon>
        <taxon>Arthropoda</taxon>
        <taxon>Hexapoda</taxon>
        <taxon>Insecta</taxon>
        <taxon>Pterygota</taxon>
        <taxon>Neoptera</taxon>
        <taxon>Endopterygota</taxon>
        <taxon>Hymenoptera</taxon>
        <taxon>Apocrita</taxon>
        <taxon>Proctotrupomorpha</taxon>
        <taxon>Chalcidoidea</taxon>
        <taxon>Agaonidae</taxon>
        <taxon>Agaoninae</taxon>
        <taxon>Ceratosolen</taxon>
    </lineage>
</organism>
<dbReference type="GeneID" id="105360030"/>
<dbReference type="GO" id="GO:0016020">
    <property type="term" value="C:membrane"/>
    <property type="evidence" value="ECO:0007669"/>
    <property type="project" value="UniProtKB-SubCell"/>
</dbReference>
<feature type="transmembrane region" description="Helical" evidence="5">
    <location>
        <begin position="84"/>
        <end position="101"/>
    </location>
</feature>
<keyword evidence="3 5" id="KW-1133">Transmembrane helix</keyword>
<name>A0AAJ6YC73_9HYME</name>
<dbReference type="InterPro" id="IPR005178">
    <property type="entry name" value="Ostalpha/TMEM184C"/>
</dbReference>
<protein>
    <submittedName>
        <fullName evidence="7">Organic solute transporter alpha-like protein 3</fullName>
    </submittedName>
</protein>
<evidence type="ECO:0000313" key="6">
    <source>
        <dbReference type="Proteomes" id="UP000695007"/>
    </source>
</evidence>
<keyword evidence="6" id="KW-1185">Reference proteome</keyword>
<comment type="subcellular location">
    <subcellularLocation>
        <location evidence="1">Membrane</location>
        <topology evidence="1">Multi-pass membrane protein</topology>
    </subcellularLocation>
</comment>
<dbReference type="Pfam" id="PF03619">
    <property type="entry name" value="Solute_trans_a"/>
    <property type="match status" value="1"/>
</dbReference>
<feature type="transmembrane region" description="Helical" evidence="5">
    <location>
        <begin position="43"/>
        <end position="63"/>
    </location>
</feature>
<dbReference type="KEGG" id="csol:105360030"/>
<feature type="transmembrane region" description="Helical" evidence="5">
    <location>
        <begin position="197"/>
        <end position="221"/>
    </location>
</feature>
<evidence type="ECO:0000256" key="3">
    <source>
        <dbReference type="ARBA" id="ARBA00022989"/>
    </source>
</evidence>
<evidence type="ECO:0000256" key="1">
    <source>
        <dbReference type="ARBA" id="ARBA00004141"/>
    </source>
</evidence>
<dbReference type="SMART" id="SM01417">
    <property type="entry name" value="Solute_trans_a"/>
    <property type="match status" value="1"/>
</dbReference>
<dbReference type="AlphaFoldDB" id="A0AAJ6YC73"/>
<dbReference type="RefSeq" id="XP_011495104.1">
    <property type="nucleotide sequence ID" value="XM_011496802.1"/>
</dbReference>
<gene>
    <name evidence="7" type="primary">LOC105360030</name>
</gene>
<dbReference type="Proteomes" id="UP000695007">
    <property type="component" value="Unplaced"/>
</dbReference>
<feature type="transmembrane region" description="Helical" evidence="5">
    <location>
        <begin position="168"/>
        <end position="191"/>
    </location>
</feature>
<evidence type="ECO:0000313" key="7">
    <source>
        <dbReference type="RefSeq" id="XP_011495104.1"/>
    </source>
</evidence>
<reference evidence="7" key="1">
    <citation type="submission" date="2025-08" db="UniProtKB">
        <authorList>
            <consortium name="RefSeq"/>
        </authorList>
    </citation>
    <scope>IDENTIFICATION</scope>
</reference>